<feature type="region of interest" description="Disordered" evidence="1">
    <location>
        <begin position="51"/>
        <end position="75"/>
    </location>
</feature>
<protein>
    <submittedName>
        <fullName evidence="2">Uncharacterized protein</fullName>
    </submittedName>
</protein>
<dbReference type="Proteomes" id="UP001430356">
    <property type="component" value="Unassembled WGS sequence"/>
</dbReference>
<proteinExistence type="predicted"/>
<dbReference type="AlphaFoldDB" id="A0AAW0EYI9"/>
<feature type="compositionally biased region" description="Basic and acidic residues" evidence="1">
    <location>
        <begin position="61"/>
        <end position="70"/>
    </location>
</feature>
<dbReference type="EMBL" id="JAECZO010000145">
    <property type="protein sequence ID" value="KAK7198349.1"/>
    <property type="molecule type" value="Genomic_DNA"/>
</dbReference>
<evidence type="ECO:0000313" key="3">
    <source>
        <dbReference type="Proteomes" id="UP001430356"/>
    </source>
</evidence>
<reference evidence="2 3" key="1">
    <citation type="journal article" date="2021" name="MBio">
        <title>A New Model Trypanosomatid, Novymonas esmeraldas: Genomic Perception of Its 'Candidatus Pandoraea novymonadis' Endosymbiont.</title>
        <authorList>
            <person name="Zakharova A."/>
            <person name="Saura A."/>
            <person name="Butenko A."/>
            <person name="Podesvova L."/>
            <person name="Warmusova S."/>
            <person name="Kostygov A.Y."/>
            <person name="Nenarokova A."/>
            <person name="Lukes J."/>
            <person name="Opperdoes F.R."/>
            <person name="Yurchenko V."/>
        </authorList>
    </citation>
    <scope>NUCLEOTIDE SEQUENCE [LARGE SCALE GENOMIC DNA]</scope>
    <source>
        <strain evidence="2 3">E262AT.01</strain>
    </source>
</reference>
<evidence type="ECO:0000256" key="1">
    <source>
        <dbReference type="SAM" id="MobiDB-lite"/>
    </source>
</evidence>
<feature type="compositionally biased region" description="Acidic residues" evidence="1">
    <location>
        <begin position="903"/>
        <end position="914"/>
    </location>
</feature>
<name>A0AAW0EYI9_9TRYP</name>
<evidence type="ECO:0000313" key="2">
    <source>
        <dbReference type="EMBL" id="KAK7198349.1"/>
    </source>
</evidence>
<keyword evidence="3" id="KW-1185">Reference proteome</keyword>
<organism evidence="2 3">
    <name type="scientific">Novymonas esmeraldas</name>
    <dbReference type="NCBI Taxonomy" id="1808958"/>
    <lineage>
        <taxon>Eukaryota</taxon>
        <taxon>Discoba</taxon>
        <taxon>Euglenozoa</taxon>
        <taxon>Kinetoplastea</taxon>
        <taxon>Metakinetoplastina</taxon>
        <taxon>Trypanosomatida</taxon>
        <taxon>Trypanosomatidae</taxon>
        <taxon>Novymonas</taxon>
    </lineage>
</organism>
<feature type="compositionally biased region" description="Basic and acidic residues" evidence="1">
    <location>
        <begin position="955"/>
        <end position="975"/>
    </location>
</feature>
<accession>A0AAW0EYI9</accession>
<gene>
    <name evidence="2" type="ORF">NESM_000793900</name>
</gene>
<sequence>MRVTAVCHAWRIRIGAMDSVHPFGTRARDTAGGAKWRADGHPPTLAIAAVTGSDGGAHRRPAAEPTERRASSWSVQPALQAVRPPLPVVAHLHTRCASSLPLRFISRHDVLVVSGGGGGGGGGGGAWLLEDLACLPQDGGQPLAFSLQVAADAHTGCLAPRDTSLATTSDLRDGPWRLFCEYTCVQACAEASVAALQRFATVELCQKLPMVVLVAEAACGAVPVTRGAGAQPPWLCPDAPVHRMPVEVYAERTPLSRTSGTASLQLALQRALRGTAAASAGAEAGWTVPAQTHLLWNGQYWLAETDPQVTALEEQLADAQLGDGDGGARVGLRCWLPSAWAASARWRHYLRPALQDMEEGVAGVAALANGPSPTVEAWRCRRWVLRLRKEWLVSSPDAKLAGTAAAAGWGGAEGPRTDSLPPRYPNYDFCTGAPLNLHLYDLAGPRLAAWTASTSPSHGAPPTLHTRRARWGATPSPLDAADPMWIAAVSQQMCWVPVTPPLASSSAESHATAWRLPAALQRSYALPTSAAAVPQRCLTGEAELAAAAAALAETPTHPATRLPLPLASVSVPQIDYRVGFFLDDAPAWWDGVVGESARRWWQTSPSPGHQQQQQECGGGSRATAAADADDDATPHALLMFLRERCGVPPLPAGATTSTTVAQRGHAPPPPPRVCVLRLAPTAPRRRHSQAAAAAAAAASAPALQLQWDVVPDTAVVEVNHRFTLHDVLDRAGAAADPSRATTTKPRRALLCFVEVKAALEVLQRAGVASRDDRSGGPGAVDWWARLTAFYEANTHLARRAAPAAAQDRAHGEGGAASSVCHPTVSEVVEACVRAMGLHSPASSAAAAVSAIRGAADIPHRRRANSDGTAVDSLPVCMWPRHEYDQLLRHAVMRCAAAAVAPEGVEEDAGPEESLEAAATVHASDGDAHDQRSCSTAAPCRARDPPPCPSDLPADVELRVYDEDGTRSEAPARGRDAATVTTGGPSDVPEAALPTLMRLRPRFRKADRHACRLVRQRRCGRTASTAAAAAMAISAPHQRGLSASLDALDLLTEVERRWLRRQWGPWGRYLPLDTSAPRHDAAPRASVKSTCPLQRVARTFHHMRHARAADYCVPTAAATQAAARGASAEVVAVPDLGIGLLLIHRTDVYVNAANLACQDYDSASSITTATHAADGVAGERG</sequence>
<feature type="region of interest" description="Disordered" evidence="1">
    <location>
        <begin position="453"/>
        <end position="473"/>
    </location>
</feature>
<comment type="caution">
    <text evidence="2">The sequence shown here is derived from an EMBL/GenBank/DDBJ whole genome shotgun (WGS) entry which is preliminary data.</text>
</comment>
<feature type="region of interest" description="Disordered" evidence="1">
    <location>
        <begin position="599"/>
        <end position="627"/>
    </location>
</feature>
<feature type="region of interest" description="Disordered" evidence="1">
    <location>
        <begin position="903"/>
        <end position="989"/>
    </location>
</feature>